<dbReference type="Pfam" id="PF02596">
    <property type="entry name" value="DUF169"/>
    <property type="match status" value="1"/>
</dbReference>
<organism evidence="1 2">
    <name type="scientific">Clostridium ganghwense</name>
    <dbReference type="NCBI Taxonomy" id="312089"/>
    <lineage>
        <taxon>Bacteria</taxon>
        <taxon>Bacillati</taxon>
        <taxon>Bacillota</taxon>
        <taxon>Clostridia</taxon>
        <taxon>Eubacteriales</taxon>
        <taxon>Clostridiaceae</taxon>
        <taxon>Clostridium</taxon>
    </lineage>
</organism>
<keyword evidence="2" id="KW-1185">Reference proteome</keyword>
<evidence type="ECO:0000313" key="1">
    <source>
        <dbReference type="EMBL" id="MCY6370927.1"/>
    </source>
</evidence>
<dbReference type="EMBL" id="JAPQES010000003">
    <property type="protein sequence ID" value="MCY6370927.1"/>
    <property type="molecule type" value="Genomic_DNA"/>
</dbReference>
<reference evidence="1" key="1">
    <citation type="submission" date="2022-12" db="EMBL/GenBank/DDBJ databases">
        <authorList>
            <person name="Wang J."/>
        </authorList>
    </citation>
    <scope>NUCLEOTIDE SEQUENCE</scope>
    <source>
        <strain evidence="1">HY-42-06</strain>
    </source>
</reference>
<dbReference type="Proteomes" id="UP001079657">
    <property type="component" value="Unassembled WGS sequence"/>
</dbReference>
<protein>
    <submittedName>
        <fullName evidence="1">DUF169 domain-containing protein</fullName>
    </submittedName>
</protein>
<sequence length="270" mass="29988">MKSIIVEALKPNFETVAILRSNEKPEGAIQPLPGKYTCIMPFFAQVAAKGKTAVFDRETYGCSGAKAGLGFGSAYGEEMGGYDTFSAFFSKGLDSAKDKEKYKEIAENTNAHLRRKLLKGERYQTSREKAYKWMTKDLPVYNFTEKYVILKPLKDVTADETPHSIIFAVNPIQLTALITLAGSIREGINDTITPQGAACQMIGAYVFHESESSNPRAVLGMLDLAARKHVRGILPDDILTYAVPWKLFLALEEEAKEGVFKSPIWLDLFE</sequence>
<proteinExistence type="predicted"/>
<dbReference type="RefSeq" id="WP_268049769.1">
    <property type="nucleotide sequence ID" value="NZ_JAPQES010000003.1"/>
</dbReference>
<dbReference type="InterPro" id="IPR003748">
    <property type="entry name" value="DUF169"/>
</dbReference>
<evidence type="ECO:0000313" key="2">
    <source>
        <dbReference type="Proteomes" id="UP001079657"/>
    </source>
</evidence>
<accession>A0ABT4CPE4</accession>
<name>A0ABT4CPE4_9CLOT</name>
<gene>
    <name evidence="1" type="ORF">OXH55_09820</name>
</gene>
<comment type="caution">
    <text evidence="1">The sequence shown here is derived from an EMBL/GenBank/DDBJ whole genome shotgun (WGS) entry which is preliminary data.</text>
</comment>